<dbReference type="Proteomes" id="UP001295740">
    <property type="component" value="Unassembled WGS sequence"/>
</dbReference>
<dbReference type="AlphaFoldDB" id="A0AAI8VSY0"/>
<evidence type="ECO:0000256" key="10">
    <source>
        <dbReference type="SAM" id="MobiDB-lite"/>
    </source>
</evidence>
<evidence type="ECO:0000256" key="6">
    <source>
        <dbReference type="ARBA" id="ARBA00023040"/>
    </source>
</evidence>
<keyword evidence="6" id="KW-0297">G-protein coupled receptor</keyword>
<evidence type="ECO:0000256" key="11">
    <source>
        <dbReference type="SAM" id="Phobius"/>
    </source>
</evidence>
<feature type="transmembrane region" description="Helical" evidence="11">
    <location>
        <begin position="309"/>
        <end position="326"/>
    </location>
</feature>
<comment type="similarity">
    <text evidence="2">Belongs to the G-protein coupled receptor 4 family.</text>
</comment>
<dbReference type="PANTHER" id="PTHR28097">
    <property type="entry name" value="PHEROMONE A FACTOR RECEPTOR"/>
    <property type="match status" value="1"/>
</dbReference>
<dbReference type="PRINTS" id="PR00899">
    <property type="entry name" value="GPCRSTE3"/>
</dbReference>
<feature type="compositionally biased region" description="Low complexity" evidence="10">
    <location>
        <begin position="493"/>
        <end position="511"/>
    </location>
</feature>
<feature type="region of interest" description="Disordered" evidence="10">
    <location>
        <begin position="493"/>
        <end position="528"/>
    </location>
</feature>
<gene>
    <name evidence="12" type="ORF">KHLLAP_LOCUS10531</name>
</gene>
<feature type="transmembrane region" description="Helical" evidence="11">
    <location>
        <begin position="103"/>
        <end position="125"/>
    </location>
</feature>
<feature type="transmembrane region" description="Helical" evidence="11">
    <location>
        <begin position="195"/>
        <end position="212"/>
    </location>
</feature>
<name>A0AAI8VSY0_9PEZI</name>
<evidence type="ECO:0000256" key="3">
    <source>
        <dbReference type="ARBA" id="ARBA00022507"/>
    </source>
</evidence>
<dbReference type="GO" id="GO:0000750">
    <property type="term" value="P:pheromone-dependent signal transduction involved in conjugation with cellular fusion"/>
    <property type="evidence" value="ECO:0007669"/>
    <property type="project" value="TreeGrafter"/>
</dbReference>
<feature type="region of interest" description="Disordered" evidence="10">
    <location>
        <begin position="359"/>
        <end position="431"/>
    </location>
</feature>
<evidence type="ECO:0000256" key="2">
    <source>
        <dbReference type="ARBA" id="ARBA00011085"/>
    </source>
</evidence>
<dbReference type="InterPro" id="IPR001499">
    <property type="entry name" value="GPCR_STE3"/>
</dbReference>
<keyword evidence="7 11" id="KW-0472">Membrane</keyword>
<dbReference type="GO" id="GO:0005886">
    <property type="term" value="C:plasma membrane"/>
    <property type="evidence" value="ECO:0007669"/>
    <property type="project" value="TreeGrafter"/>
</dbReference>
<feature type="region of interest" description="Disordered" evidence="10">
    <location>
        <begin position="598"/>
        <end position="633"/>
    </location>
</feature>
<feature type="transmembrane region" description="Helical" evidence="11">
    <location>
        <begin position="61"/>
        <end position="83"/>
    </location>
</feature>
<proteinExistence type="inferred from homology"/>
<protein>
    <submittedName>
        <fullName evidence="12">Uu.00g059630.m01.CDS01</fullName>
    </submittedName>
</protein>
<feature type="transmembrane region" description="Helical" evidence="11">
    <location>
        <begin position="243"/>
        <end position="263"/>
    </location>
</feature>
<feature type="compositionally biased region" description="Polar residues" evidence="10">
    <location>
        <begin position="367"/>
        <end position="378"/>
    </location>
</feature>
<keyword evidence="4 11" id="KW-0812">Transmembrane</keyword>
<keyword evidence="8" id="KW-0675">Receptor</keyword>
<keyword evidence="13" id="KW-1185">Reference proteome</keyword>
<evidence type="ECO:0000256" key="7">
    <source>
        <dbReference type="ARBA" id="ARBA00023136"/>
    </source>
</evidence>
<sequence>MSPFFDQLAYEPASYSASPAIAEYTTDPGLVANLVCRVLLGIVGTLLCWVPFRLLYRNGEFAAVVLIVDVAIMNFFTILNSLIWNSDNWDSWWDGTGLCDIEVYVAGPLQTIYAASIFTVMRNLAQLVQMARVNQLGRQEKTRRNLLQAAIIFPIPLVQLLFTYFDLAQRYIIGTLIGCSAVYDSSWPKNMVYDAPPALFALLAVPYAYLTWKRFRAISKKSQAALKSNTAASARANRTRQRLYYMSLSILAIYLPIMLYFLAINIQDTLSSYKEYSYARVHFSGTPYPWNSILFIPSWIIPGAIMNQPWVPIATTIAIVAFFGMTKDAMNMYRQYATSLKLDRVLREVKGKWDSLYSSRAEENGDTRSTVNSASAQGNKPYISNRRTSPDEHRNQLPRSTGATERAIFSRARSPVLPTVEPQPEPDVSKRHSHITLRTIGSQSPLESSIIEPMIPPRRSSLRWSALFRAPTMPTMPTLPSLPSLPRSLRLPSIPSFTKSRNASGASNASNRAHKNQSLSSRDDSFPMLPLQSFEPLAEMDAESPRTFASVTGKTSREAISPFEMGAREDFDGRRVVSLPRPAGGMRVRIPIIPSASMATARGGGDRTGNVDSHGFERTDVSGGLSQGGGSYS</sequence>
<dbReference type="EMBL" id="CAUWAG010000013">
    <property type="protein sequence ID" value="CAJ2510063.1"/>
    <property type="molecule type" value="Genomic_DNA"/>
</dbReference>
<feature type="transmembrane region" description="Helical" evidence="11">
    <location>
        <begin position="146"/>
        <end position="165"/>
    </location>
</feature>
<comment type="subcellular location">
    <subcellularLocation>
        <location evidence="1">Membrane</location>
        <topology evidence="1">Multi-pass membrane protein</topology>
    </subcellularLocation>
</comment>
<reference evidence="12" key="1">
    <citation type="submission" date="2023-10" db="EMBL/GenBank/DDBJ databases">
        <authorList>
            <person name="Hackl T."/>
        </authorList>
    </citation>
    <scope>NUCLEOTIDE SEQUENCE</scope>
</reference>
<dbReference type="Pfam" id="PF02076">
    <property type="entry name" value="STE3"/>
    <property type="match status" value="1"/>
</dbReference>
<keyword evidence="9" id="KW-0807">Transducer</keyword>
<evidence type="ECO:0000256" key="5">
    <source>
        <dbReference type="ARBA" id="ARBA00022989"/>
    </source>
</evidence>
<dbReference type="PANTHER" id="PTHR28097:SF1">
    <property type="entry name" value="PHEROMONE A FACTOR RECEPTOR"/>
    <property type="match status" value="1"/>
</dbReference>
<dbReference type="GO" id="GO:0004932">
    <property type="term" value="F:mating-type factor pheromone receptor activity"/>
    <property type="evidence" value="ECO:0007669"/>
    <property type="project" value="InterPro"/>
</dbReference>
<evidence type="ECO:0000256" key="1">
    <source>
        <dbReference type="ARBA" id="ARBA00004141"/>
    </source>
</evidence>
<evidence type="ECO:0000313" key="13">
    <source>
        <dbReference type="Proteomes" id="UP001295740"/>
    </source>
</evidence>
<evidence type="ECO:0000313" key="12">
    <source>
        <dbReference type="EMBL" id="CAJ2510063.1"/>
    </source>
</evidence>
<dbReference type="CDD" id="cd14966">
    <property type="entry name" value="7tmD_STE3"/>
    <property type="match status" value="1"/>
</dbReference>
<evidence type="ECO:0000256" key="8">
    <source>
        <dbReference type="ARBA" id="ARBA00023170"/>
    </source>
</evidence>
<keyword evidence="3" id="KW-0589">Pheromone response</keyword>
<accession>A0AAI8VSY0</accession>
<evidence type="ECO:0000256" key="9">
    <source>
        <dbReference type="ARBA" id="ARBA00023224"/>
    </source>
</evidence>
<evidence type="ECO:0000256" key="4">
    <source>
        <dbReference type="ARBA" id="ARBA00022692"/>
    </source>
</evidence>
<feature type="transmembrane region" description="Helical" evidence="11">
    <location>
        <begin position="30"/>
        <end position="49"/>
    </location>
</feature>
<organism evidence="12 13">
    <name type="scientific">Anthostomella pinea</name>
    <dbReference type="NCBI Taxonomy" id="933095"/>
    <lineage>
        <taxon>Eukaryota</taxon>
        <taxon>Fungi</taxon>
        <taxon>Dikarya</taxon>
        <taxon>Ascomycota</taxon>
        <taxon>Pezizomycotina</taxon>
        <taxon>Sordariomycetes</taxon>
        <taxon>Xylariomycetidae</taxon>
        <taxon>Xylariales</taxon>
        <taxon>Xylariaceae</taxon>
        <taxon>Anthostomella</taxon>
    </lineage>
</organism>
<keyword evidence="5 11" id="KW-1133">Transmembrane helix</keyword>
<comment type="caution">
    <text evidence="12">The sequence shown here is derived from an EMBL/GenBank/DDBJ whole genome shotgun (WGS) entry which is preliminary data.</text>
</comment>